<dbReference type="AlphaFoldDB" id="A0A1I9YQB2"/>
<proteinExistence type="predicted"/>
<evidence type="ECO:0000313" key="1">
    <source>
        <dbReference type="EMBL" id="APA88406.1"/>
    </source>
</evidence>
<keyword evidence="2" id="KW-1185">Reference proteome</keyword>
<protein>
    <submittedName>
        <fullName evidence="1">Uncharacterized protein</fullName>
    </submittedName>
</protein>
<dbReference type="RefSeq" id="WP_027195887.1">
    <property type="nucleotide sequence ID" value="NZ_CP017562.2"/>
</dbReference>
<dbReference type="STRING" id="754502.BJG93_23870"/>
<name>A0A1I9YQB2_9BURK</name>
<gene>
    <name evidence="1" type="ORF">BJG93_23870</name>
</gene>
<sequence length="73" mass="7897">MTKIAAFTGHAADRPLLPQLRDVELSGMGPSDCVLTGIEFIGDIAYGCAESRRSGGRNFTLCHLAICTDRRRS</sequence>
<dbReference type="EMBL" id="CP017562">
    <property type="protein sequence ID" value="APA88406.1"/>
    <property type="molecule type" value="Genomic_DNA"/>
</dbReference>
<dbReference type="Proteomes" id="UP000179860">
    <property type="component" value="Chromosome 2"/>
</dbReference>
<evidence type="ECO:0000313" key="2">
    <source>
        <dbReference type="Proteomes" id="UP000179860"/>
    </source>
</evidence>
<dbReference type="KEGG" id="pspw:BJG93_23870"/>
<organism evidence="1 2">
    <name type="scientific">Paraburkholderia sprentiae WSM5005</name>
    <dbReference type="NCBI Taxonomy" id="754502"/>
    <lineage>
        <taxon>Bacteria</taxon>
        <taxon>Pseudomonadati</taxon>
        <taxon>Pseudomonadota</taxon>
        <taxon>Betaproteobacteria</taxon>
        <taxon>Burkholderiales</taxon>
        <taxon>Burkholderiaceae</taxon>
        <taxon>Paraburkholderia</taxon>
    </lineage>
</organism>
<reference evidence="1" key="1">
    <citation type="submission" date="2016-09" db="EMBL/GenBank/DDBJ databases">
        <title>The Complete Genome of Burkholderia sprentiae wsm5005.</title>
        <authorList>
            <person name="De Meyer S."/>
            <person name="Wang P."/>
            <person name="Terpolilli J."/>
        </authorList>
    </citation>
    <scope>NUCLEOTIDE SEQUENCE [LARGE SCALE GENOMIC DNA]</scope>
    <source>
        <strain evidence="1">WSM5005</strain>
    </source>
</reference>
<reference evidence="1" key="2">
    <citation type="submission" date="2021-06" db="EMBL/GenBank/DDBJ databases">
        <authorList>
            <person name="Rogers T.H."/>
            <person name="Ramsay J.P."/>
            <person name="Wang P."/>
            <person name="Terpolilli J."/>
        </authorList>
    </citation>
    <scope>NUCLEOTIDE SEQUENCE [LARGE SCALE GENOMIC DNA]</scope>
    <source>
        <strain evidence="1">WSM5005</strain>
    </source>
</reference>
<accession>A0A1I9YQB2</accession>